<gene>
    <name evidence="2" type="ORF">A1sIA79_00230</name>
</gene>
<evidence type="ECO:0000313" key="2">
    <source>
        <dbReference type="EMBL" id="ASY16708.1"/>
    </source>
</evidence>
<evidence type="ECO:0000313" key="3">
    <source>
        <dbReference type="Proteomes" id="UP000217177"/>
    </source>
</evidence>
<dbReference type="EMBL" id="CP016774">
    <property type="protein sequence ID" value="ASY16708.1"/>
    <property type="molecule type" value="Genomic_DNA"/>
</dbReference>
<proteinExistence type="predicted"/>
<feature type="chain" id="PRO_5046372749" description="SbsA Ig-like domain-containing protein" evidence="1">
    <location>
        <begin position="34"/>
        <end position="628"/>
    </location>
</feature>
<protein>
    <recommendedName>
        <fullName evidence="4">SbsA Ig-like domain-containing protein</fullName>
    </recommendedName>
</protein>
<reference evidence="2 3" key="1">
    <citation type="submission" date="2016-07" db="EMBL/GenBank/DDBJ databases">
        <title>High microdiversification within the ubiquitous acI lineage of Actinobacteria.</title>
        <authorList>
            <person name="Neuenschwander S.M."/>
            <person name="Salcher M."/>
            <person name="Ghai R."/>
            <person name="Pernthaler J."/>
        </authorList>
    </citation>
    <scope>NUCLEOTIDE SEQUENCE [LARGE SCALE GENOMIC DNA]</scope>
    <source>
        <strain evidence="2">MMS-IA-79</strain>
    </source>
</reference>
<sequence length="628" mass="61431">MSTTTTFKRIAFVTVAALGLGLLSVAPSNAAVAADTLTVTDGTASVGDTVTATSATATISFLPSAYTTDSHSVTASLVSGPAANTLFPVLKLTETTSAIVSGTVANLTPETATAIGGDFDAYNKVYVKGRAAAVTTAKFAVFIGTSSNTGVVTAGTYVVRITPAAAPTAGTAAAKDITIVVTAATQSSSSSTAHISTGTAAPDAATDIVAVVAANTAKTAATDAAANIKVTQVKSSGAAANESITAVITGPGTIGGAGTQAAAASMGRSITVGTNGSGVAFINVFGDGTSGKATITLTGVTSGYSFGSKTVLFSSTTIATLTAAAVNPVVAASGTAKTDAVSVIAKDADGNQIYNPTVYTLSSATSVISNSYSTTGCNWDGTDLVTYCDVTPVAAGSANITFTNRASATATTPTTAVTSNAVAIRVGSTTAATMKLTTDKASYLPGEKITLTLAILDSAGNAVAGSADNTTYANVFATGGITSDYAFYTGSDTLTAVFAQLSPKTSLKTWTLFAPLQAAEVTMTAIPGASFPAAYQATNALGLTAKITVGNSAGVDAATDAANEATDAANAATDAALAAADAADAATAAAEDASAAVATLAKSVNTALASLKKQITALTALVNKLLKK</sequence>
<accession>A0ABM6MCU4</accession>
<organism evidence="2 3">
    <name type="scientific">Candidatus Planktophila versatilis</name>
    <dbReference type="NCBI Taxonomy" id="1884905"/>
    <lineage>
        <taxon>Bacteria</taxon>
        <taxon>Bacillati</taxon>
        <taxon>Actinomycetota</taxon>
        <taxon>Actinomycetes</taxon>
        <taxon>Candidatus Nanopelagicales</taxon>
        <taxon>Candidatus Nanopelagicaceae</taxon>
        <taxon>Candidatus Planktophila</taxon>
    </lineage>
</organism>
<dbReference type="RefSeq" id="WP_095674259.1">
    <property type="nucleotide sequence ID" value="NZ_CP016774.1"/>
</dbReference>
<name>A0ABM6MCU4_9ACTN</name>
<dbReference type="Proteomes" id="UP000217177">
    <property type="component" value="Chromosome"/>
</dbReference>
<feature type="signal peptide" evidence="1">
    <location>
        <begin position="1"/>
        <end position="33"/>
    </location>
</feature>
<evidence type="ECO:0000256" key="1">
    <source>
        <dbReference type="SAM" id="SignalP"/>
    </source>
</evidence>
<keyword evidence="3" id="KW-1185">Reference proteome</keyword>
<evidence type="ECO:0008006" key="4">
    <source>
        <dbReference type="Google" id="ProtNLM"/>
    </source>
</evidence>
<keyword evidence="1" id="KW-0732">Signal</keyword>